<proteinExistence type="predicted"/>
<keyword evidence="2" id="KW-0472">Membrane</keyword>
<evidence type="ECO:0000256" key="3">
    <source>
        <dbReference type="SAM" id="SignalP"/>
    </source>
</evidence>
<feature type="compositionally biased region" description="Polar residues" evidence="1">
    <location>
        <begin position="78"/>
        <end position="103"/>
    </location>
</feature>
<feature type="signal peptide" evidence="3">
    <location>
        <begin position="1"/>
        <end position="24"/>
    </location>
</feature>
<keyword evidence="2" id="KW-1133">Transmembrane helix</keyword>
<feature type="compositionally biased region" description="Polar residues" evidence="1">
    <location>
        <begin position="36"/>
        <end position="62"/>
    </location>
</feature>
<protein>
    <submittedName>
        <fullName evidence="4">Uncharacterized protein</fullName>
    </submittedName>
</protein>
<name>A0AAD9KMR0_RIDPI</name>
<evidence type="ECO:0000313" key="4">
    <source>
        <dbReference type="EMBL" id="KAK2174439.1"/>
    </source>
</evidence>
<feature type="compositionally biased region" description="Polar residues" evidence="1">
    <location>
        <begin position="121"/>
        <end position="146"/>
    </location>
</feature>
<gene>
    <name evidence="4" type="ORF">NP493_801g00021</name>
</gene>
<feature type="region of interest" description="Disordered" evidence="1">
    <location>
        <begin position="36"/>
        <end position="166"/>
    </location>
</feature>
<evidence type="ECO:0000313" key="5">
    <source>
        <dbReference type="Proteomes" id="UP001209878"/>
    </source>
</evidence>
<feature type="transmembrane region" description="Helical" evidence="2">
    <location>
        <begin position="179"/>
        <end position="204"/>
    </location>
</feature>
<accession>A0AAD9KMR0</accession>
<organism evidence="4 5">
    <name type="scientific">Ridgeia piscesae</name>
    <name type="common">Tubeworm</name>
    <dbReference type="NCBI Taxonomy" id="27915"/>
    <lineage>
        <taxon>Eukaryota</taxon>
        <taxon>Metazoa</taxon>
        <taxon>Spiralia</taxon>
        <taxon>Lophotrochozoa</taxon>
        <taxon>Annelida</taxon>
        <taxon>Polychaeta</taxon>
        <taxon>Sedentaria</taxon>
        <taxon>Canalipalpata</taxon>
        <taxon>Sabellida</taxon>
        <taxon>Siboglinidae</taxon>
        <taxon>Ridgeia</taxon>
    </lineage>
</organism>
<evidence type="ECO:0000256" key="1">
    <source>
        <dbReference type="SAM" id="MobiDB-lite"/>
    </source>
</evidence>
<feature type="chain" id="PRO_5042182282" evidence="3">
    <location>
        <begin position="25"/>
        <end position="249"/>
    </location>
</feature>
<keyword evidence="5" id="KW-1185">Reference proteome</keyword>
<dbReference type="EMBL" id="JAODUO010000801">
    <property type="protein sequence ID" value="KAK2174439.1"/>
    <property type="molecule type" value="Genomic_DNA"/>
</dbReference>
<sequence>MAAISIRIAICVFVLLTFWTTIPAGDGCLCQTSATPEATTASKETTNSTDGSAASTEQQSPGTKPDVATVKDGGDADTSVQNGTSADTNGTNTETDSPTNSTGLDKGNGTKWDGDDRAGTGTLSTPLGENSTEYAETTSSIEVTTDSGKKKVNTEPGGTHSSADDAWEEEAAAKAQRQMMMGMVAGVIFGIVTLIVCCVMWKLCCGKLCDQNRQKIMPMDFRGADQLQSVPPPPPMSAHRPRSSRHDRH</sequence>
<dbReference type="Proteomes" id="UP001209878">
    <property type="component" value="Unassembled WGS sequence"/>
</dbReference>
<feature type="region of interest" description="Disordered" evidence="1">
    <location>
        <begin position="224"/>
        <end position="249"/>
    </location>
</feature>
<keyword evidence="3" id="KW-0732">Signal</keyword>
<dbReference type="AlphaFoldDB" id="A0AAD9KMR0"/>
<evidence type="ECO:0000256" key="2">
    <source>
        <dbReference type="SAM" id="Phobius"/>
    </source>
</evidence>
<reference evidence="4" key="1">
    <citation type="journal article" date="2023" name="Mol. Biol. Evol.">
        <title>Third-Generation Sequencing Reveals the Adaptive Role of the Epigenome in Three Deep-Sea Polychaetes.</title>
        <authorList>
            <person name="Perez M."/>
            <person name="Aroh O."/>
            <person name="Sun Y."/>
            <person name="Lan Y."/>
            <person name="Juniper S.K."/>
            <person name="Young C.R."/>
            <person name="Angers B."/>
            <person name="Qian P.Y."/>
        </authorList>
    </citation>
    <scope>NUCLEOTIDE SEQUENCE</scope>
    <source>
        <strain evidence="4">R07B-5</strain>
    </source>
</reference>
<comment type="caution">
    <text evidence="4">The sequence shown here is derived from an EMBL/GenBank/DDBJ whole genome shotgun (WGS) entry which is preliminary data.</text>
</comment>
<feature type="compositionally biased region" description="Basic residues" evidence="1">
    <location>
        <begin position="239"/>
        <end position="249"/>
    </location>
</feature>
<keyword evidence="2" id="KW-0812">Transmembrane</keyword>